<reference evidence="2 3" key="1">
    <citation type="submission" date="2017-02" db="EMBL/GenBank/DDBJ databases">
        <authorList>
            <person name="Peterson S.W."/>
        </authorList>
    </citation>
    <scope>NUCLEOTIDE SEQUENCE [LARGE SCALE GENOMIC DNA]</scope>
    <source>
        <strain evidence="2 3">S285</strain>
    </source>
</reference>
<dbReference type="EMBL" id="CP019948">
    <property type="protein sequence ID" value="ARN82692.1"/>
    <property type="molecule type" value="Genomic_DNA"/>
</dbReference>
<accession>A0A1W6MYM4</accession>
<keyword evidence="3" id="KW-1185">Reference proteome</keyword>
<organism evidence="2 3">
    <name type="scientific">Methylocystis bryophila</name>
    <dbReference type="NCBI Taxonomy" id="655015"/>
    <lineage>
        <taxon>Bacteria</taxon>
        <taxon>Pseudomonadati</taxon>
        <taxon>Pseudomonadota</taxon>
        <taxon>Alphaproteobacteria</taxon>
        <taxon>Hyphomicrobiales</taxon>
        <taxon>Methylocystaceae</taxon>
        <taxon>Methylocystis</taxon>
    </lineage>
</organism>
<feature type="compositionally biased region" description="Basic and acidic residues" evidence="1">
    <location>
        <begin position="201"/>
        <end position="216"/>
    </location>
</feature>
<evidence type="ECO:0000313" key="2">
    <source>
        <dbReference type="EMBL" id="ARN82692.1"/>
    </source>
</evidence>
<gene>
    <name evidence="2" type="ORF">B1812_18135</name>
</gene>
<dbReference type="KEGG" id="mbry:B1812_18135"/>
<feature type="region of interest" description="Disordered" evidence="1">
    <location>
        <begin position="195"/>
        <end position="217"/>
    </location>
</feature>
<dbReference type="Proteomes" id="UP000193978">
    <property type="component" value="Chromosome"/>
</dbReference>
<protein>
    <submittedName>
        <fullName evidence="2">Uncharacterized protein</fullName>
    </submittedName>
</protein>
<proteinExistence type="predicted"/>
<dbReference type="AlphaFoldDB" id="A0A1W6MYM4"/>
<evidence type="ECO:0000256" key="1">
    <source>
        <dbReference type="SAM" id="MobiDB-lite"/>
    </source>
</evidence>
<name>A0A1W6MYM4_9HYPH</name>
<sequence>MISGFASLAVSGCGFGLRVPEIQEAWDSPQDGDLLIREISKTVYLSIEKAVVCVMQDSGPLRDPKNRELFKKNWGVQATLVLTIQESSALAPGLTLNTQMHNGVVNFAGEYFGSSTASFGGPWAPFVSGYPSTSTFGPLQVPQAYSLGFGGKASSQATRIESSGAYFTVEKLLQNAKLENVRTGSRYEKEQAQCGEQTIDEAERDKLYPDEQENGRKPSKTAQFLSLIVNNDLKIYDWLASALHIQEVIAGMGGGTMDTGKGSGKSPAVGQNAITHEVAFFVVTEGSVTPSWRLVRVSANQNSPLFDTQRQRTHDLIVTFGPRDPKTGQLERAAQQQHDAALYGLANVNGIRGIFQP</sequence>
<evidence type="ECO:0000313" key="3">
    <source>
        <dbReference type="Proteomes" id="UP000193978"/>
    </source>
</evidence>